<evidence type="ECO:0000256" key="3">
    <source>
        <dbReference type="ARBA" id="ARBA00022827"/>
    </source>
</evidence>
<evidence type="ECO:0000256" key="1">
    <source>
        <dbReference type="ARBA" id="ARBA00005466"/>
    </source>
</evidence>
<dbReference type="InterPro" id="IPR006094">
    <property type="entry name" value="Oxid_FAD_bind_N"/>
</dbReference>
<keyword evidence="4" id="KW-0560">Oxidoreductase</keyword>
<dbReference type="EMBL" id="KB706127">
    <property type="protein sequence ID" value="EMR69151.1"/>
    <property type="molecule type" value="Genomic_DNA"/>
</dbReference>
<accession>M7TGU9</accession>
<dbReference type="PROSITE" id="PS51387">
    <property type="entry name" value="FAD_PCMH"/>
    <property type="match status" value="1"/>
</dbReference>
<dbReference type="OrthoDB" id="2151789at2759"/>
<evidence type="ECO:0000313" key="6">
    <source>
        <dbReference type="EMBL" id="EMR69151.1"/>
    </source>
</evidence>
<sequence length="408" mass="44133">MAVVDVGGDLTSWQYPACIFRPENVAQLQQAVSYIVAGNASFAIRSGGHNPAPGAANIDNGVLIDMSGFNGIEYDAESNVVMIGAGLRWDAVYSQLEQYNVTVVGGRVLDVGVGGLILGGGLSYLADLYGLPCDNVVNFEVVLADGSLANANAESNSDLFWALKGAGNNFGIVTSFTLSAYPLPQVWGGVKTYAWEDLPMLHAAMLEYQLNPQKDPYANVMLQGFPINETIGIVLSMVYLKPEMFPPAFEPFYSINTTSDSTTLSTYYEFLATQGSVDLPRSVTAGSLAFGLQPISSTAIQAGYASGGNALGLQDVSQTWYAIDVGWYWESDDEFIRSATVDLIGAVTKASEEEDSFIRYLFMNDANREQDVIASYGEGNVRKLRDVQIKYDPDLVFQRLVPGGWKLP</sequence>
<dbReference type="HOGENOM" id="CLU_018354_1_0_1"/>
<dbReference type="PANTHER" id="PTHR42973:SF54">
    <property type="entry name" value="FAD-BINDING PCMH-TYPE DOMAIN-CONTAINING PROTEIN"/>
    <property type="match status" value="1"/>
</dbReference>
<protein>
    <submittedName>
        <fullName evidence="6">Putative fad binding domain protein</fullName>
    </submittedName>
</protein>
<dbReference type="GO" id="GO:0016491">
    <property type="term" value="F:oxidoreductase activity"/>
    <property type="evidence" value="ECO:0007669"/>
    <property type="project" value="UniProtKB-KW"/>
</dbReference>
<dbReference type="GO" id="GO:0071949">
    <property type="term" value="F:FAD binding"/>
    <property type="evidence" value="ECO:0007669"/>
    <property type="project" value="InterPro"/>
</dbReference>
<comment type="similarity">
    <text evidence="1">Belongs to the oxygen-dependent FAD-linked oxidoreductase family.</text>
</comment>
<feature type="domain" description="FAD-binding PCMH-type" evidence="5">
    <location>
        <begin position="12"/>
        <end position="183"/>
    </location>
</feature>
<reference evidence="7" key="1">
    <citation type="journal article" date="2013" name="Genome Announc.">
        <title>Draft genome sequence of the grapevine dieback fungus Eutypa lata UCR-EL1.</title>
        <authorList>
            <person name="Blanco-Ulate B."/>
            <person name="Rolshausen P.E."/>
            <person name="Cantu D."/>
        </authorList>
    </citation>
    <scope>NUCLEOTIDE SEQUENCE [LARGE SCALE GENOMIC DNA]</scope>
    <source>
        <strain evidence="7">UCR-EL1</strain>
    </source>
</reference>
<dbReference type="OMA" id="DWHATSF"/>
<keyword evidence="7" id="KW-1185">Reference proteome</keyword>
<dbReference type="InterPro" id="IPR016166">
    <property type="entry name" value="FAD-bd_PCMH"/>
</dbReference>
<evidence type="ECO:0000259" key="5">
    <source>
        <dbReference type="PROSITE" id="PS51387"/>
    </source>
</evidence>
<name>M7TGU9_EUTLA</name>
<dbReference type="KEGG" id="ela:UCREL1_3813"/>
<evidence type="ECO:0000256" key="2">
    <source>
        <dbReference type="ARBA" id="ARBA00022630"/>
    </source>
</evidence>
<dbReference type="SUPFAM" id="SSF56176">
    <property type="entry name" value="FAD-binding/transporter-associated domain-like"/>
    <property type="match status" value="1"/>
</dbReference>
<dbReference type="Proteomes" id="UP000012174">
    <property type="component" value="Unassembled WGS sequence"/>
</dbReference>
<keyword evidence="2" id="KW-0285">Flavoprotein</keyword>
<evidence type="ECO:0000313" key="7">
    <source>
        <dbReference type="Proteomes" id="UP000012174"/>
    </source>
</evidence>
<dbReference type="InterPro" id="IPR036318">
    <property type="entry name" value="FAD-bd_PCMH-like_sf"/>
</dbReference>
<dbReference type="eggNOG" id="KOG1231">
    <property type="taxonomic scope" value="Eukaryota"/>
</dbReference>
<keyword evidence="3" id="KW-0274">FAD</keyword>
<dbReference type="PANTHER" id="PTHR42973">
    <property type="entry name" value="BINDING OXIDOREDUCTASE, PUTATIVE (AFU_ORTHOLOGUE AFUA_1G17690)-RELATED"/>
    <property type="match status" value="1"/>
</dbReference>
<gene>
    <name evidence="6" type="ORF">UCREL1_3813</name>
</gene>
<dbReference type="Pfam" id="PF01565">
    <property type="entry name" value="FAD_binding_4"/>
    <property type="match status" value="1"/>
</dbReference>
<evidence type="ECO:0000256" key="4">
    <source>
        <dbReference type="ARBA" id="ARBA00023002"/>
    </source>
</evidence>
<proteinExistence type="inferred from homology"/>
<organism evidence="6 7">
    <name type="scientific">Eutypa lata (strain UCR-EL1)</name>
    <name type="common">Grapevine dieback disease fungus</name>
    <name type="synonym">Eutypa armeniacae</name>
    <dbReference type="NCBI Taxonomy" id="1287681"/>
    <lineage>
        <taxon>Eukaryota</taxon>
        <taxon>Fungi</taxon>
        <taxon>Dikarya</taxon>
        <taxon>Ascomycota</taxon>
        <taxon>Pezizomycotina</taxon>
        <taxon>Sordariomycetes</taxon>
        <taxon>Xylariomycetidae</taxon>
        <taxon>Xylariales</taxon>
        <taxon>Diatrypaceae</taxon>
        <taxon>Eutypa</taxon>
    </lineage>
</organism>
<dbReference type="AlphaFoldDB" id="M7TGU9"/>
<dbReference type="InterPro" id="IPR016169">
    <property type="entry name" value="FAD-bd_PCMH_sub2"/>
</dbReference>
<dbReference type="Gene3D" id="3.30.465.10">
    <property type="match status" value="1"/>
</dbReference>
<dbReference type="InterPro" id="IPR050416">
    <property type="entry name" value="FAD-linked_Oxidoreductase"/>
</dbReference>